<evidence type="ECO:0000256" key="4">
    <source>
        <dbReference type="SAM" id="Coils"/>
    </source>
</evidence>
<keyword evidence="4" id="KW-0175">Coiled coil</keyword>
<evidence type="ECO:0000313" key="7">
    <source>
        <dbReference type="Proteomes" id="UP000248079"/>
    </source>
</evidence>
<comment type="caution">
    <text evidence="6">The sequence shown here is derived from an EMBL/GenBank/DDBJ whole genome shotgun (WGS) entry which is preliminary data.</text>
</comment>
<sequence length="414" mass="46741">MREGYKKTVLGEIPEEWTVKNLSEINEPNTKISYGVVQPGPEDINGVLFIRGGDIKSGKINNNLRTITNEVSAKYTRTILRGGELLVSLVGYPGECAIVPMELKGANIARQVGIVRITNEIDSNYIKQYLSSASGKKNLLGNLVGSAQQVINLDMLRKVNIPLPPLPEQQKIANILSTVDQKIENIEQQITENTQLKKGLMQKLLTKGIGHTKFKDSPLGEIPESWEDCTFGDIVSFSGGAQPPRSTFKYEPQDGYIRLIQTRDYKSDKYVTYIPEELARKRCNENDIMIGRYGPPIFQILRGLKGAYNVALLKAIPNKEKLDDEYLYYYISQYNVWAFVENLSQRSGGQTGVDLIQLRKYPFPLPPVEEQQKIATILTRVDNKLEVLQNKKTEYQQLKKGLMQQLLTGKIRTV</sequence>
<dbReference type="InterPro" id="IPR052021">
    <property type="entry name" value="Type-I_RS_S_subunit"/>
</dbReference>
<dbReference type="GO" id="GO:0009307">
    <property type="term" value="P:DNA restriction-modification system"/>
    <property type="evidence" value="ECO:0007669"/>
    <property type="project" value="UniProtKB-KW"/>
</dbReference>
<feature type="domain" description="Type I restriction modification DNA specificity" evidence="5">
    <location>
        <begin position="14"/>
        <end position="191"/>
    </location>
</feature>
<dbReference type="CDD" id="cd17263">
    <property type="entry name" value="RMtype1_S_AbaB8300I-TRD1-CR1_like"/>
    <property type="match status" value="1"/>
</dbReference>
<organism evidence="6 7">
    <name type="scientific">Marinifilum breve</name>
    <dbReference type="NCBI Taxonomy" id="2184082"/>
    <lineage>
        <taxon>Bacteria</taxon>
        <taxon>Pseudomonadati</taxon>
        <taxon>Bacteroidota</taxon>
        <taxon>Bacteroidia</taxon>
        <taxon>Marinilabiliales</taxon>
        <taxon>Marinifilaceae</taxon>
    </lineage>
</organism>
<dbReference type="Pfam" id="PF01420">
    <property type="entry name" value="Methylase_S"/>
    <property type="match status" value="2"/>
</dbReference>
<protein>
    <recommendedName>
        <fullName evidence="5">Type I restriction modification DNA specificity domain-containing protein</fullName>
    </recommendedName>
</protein>
<feature type="coiled-coil region" evidence="4">
    <location>
        <begin position="378"/>
        <end position="405"/>
    </location>
</feature>
<dbReference type="CDD" id="cd17256">
    <property type="entry name" value="RMtype1_S_EcoJA65PI-TRD1-CR1_like"/>
    <property type="match status" value="1"/>
</dbReference>
<evidence type="ECO:0000256" key="3">
    <source>
        <dbReference type="ARBA" id="ARBA00023125"/>
    </source>
</evidence>
<dbReference type="PANTHER" id="PTHR30408:SF12">
    <property type="entry name" value="TYPE I RESTRICTION ENZYME MJAVIII SPECIFICITY SUBUNIT"/>
    <property type="match status" value="1"/>
</dbReference>
<proteinExistence type="inferred from homology"/>
<keyword evidence="2" id="KW-0680">Restriction system</keyword>
<reference evidence="6 7" key="1">
    <citation type="submission" date="2018-05" db="EMBL/GenBank/DDBJ databases">
        <title>Marinifilum breve JC075T sp. nov., a marine bacterium isolated from Yongle Blue Hole in the South China Sea.</title>
        <authorList>
            <person name="Fu T."/>
        </authorList>
    </citation>
    <scope>NUCLEOTIDE SEQUENCE [LARGE SCALE GENOMIC DNA]</scope>
    <source>
        <strain evidence="6 7">JC075</strain>
    </source>
</reference>
<dbReference type="OrthoDB" id="2234796at2"/>
<comment type="similarity">
    <text evidence="1">Belongs to the type-I restriction system S methylase family.</text>
</comment>
<dbReference type="InterPro" id="IPR044946">
    <property type="entry name" value="Restrct_endonuc_typeI_TRD_sf"/>
</dbReference>
<gene>
    <name evidence="6" type="ORF">DF185_00110</name>
</gene>
<dbReference type="Gene3D" id="3.90.220.20">
    <property type="entry name" value="DNA methylase specificity domains"/>
    <property type="match status" value="2"/>
</dbReference>
<feature type="domain" description="Type I restriction modification DNA specificity" evidence="5">
    <location>
        <begin position="223"/>
        <end position="394"/>
    </location>
</feature>
<evidence type="ECO:0000259" key="5">
    <source>
        <dbReference type="Pfam" id="PF01420"/>
    </source>
</evidence>
<dbReference type="EMBL" id="QFLI01000001">
    <property type="protein sequence ID" value="PXY02533.1"/>
    <property type="molecule type" value="Genomic_DNA"/>
</dbReference>
<evidence type="ECO:0000256" key="2">
    <source>
        <dbReference type="ARBA" id="ARBA00022747"/>
    </source>
</evidence>
<accession>A0A2V4A2F7</accession>
<name>A0A2V4A2F7_9BACT</name>
<keyword evidence="3" id="KW-0238">DNA-binding</keyword>
<dbReference type="Proteomes" id="UP000248079">
    <property type="component" value="Unassembled WGS sequence"/>
</dbReference>
<dbReference type="Gene3D" id="1.10.287.1120">
    <property type="entry name" value="Bipartite methylase S protein"/>
    <property type="match status" value="1"/>
</dbReference>
<dbReference type="PANTHER" id="PTHR30408">
    <property type="entry name" value="TYPE-1 RESTRICTION ENZYME ECOKI SPECIFICITY PROTEIN"/>
    <property type="match status" value="1"/>
</dbReference>
<dbReference type="GO" id="GO:0003677">
    <property type="term" value="F:DNA binding"/>
    <property type="evidence" value="ECO:0007669"/>
    <property type="project" value="UniProtKB-KW"/>
</dbReference>
<dbReference type="AlphaFoldDB" id="A0A2V4A2F7"/>
<keyword evidence="7" id="KW-1185">Reference proteome</keyword>
<dbReference type="RefSeq" id="WP_110358694.1">
    <property type="nucleotide sequence ID" value="NZ_QFLI01000001.1"/>
</dbReference>
<evidence type="ECO:0000313" key="6">
    <source>
        <dbReference type="EMBL" id="PXY02533.1"/>
    </source>
</evidence>
<dbReference type="SUPFAM" id="SSF116734">
    <property type="entry name" value="DNA methylase specificity domain"/>
    <property type="match status" value="2"/>
</dbReference>
<evidence type="ECO:0000256" key="1">
    <source>
        <dbReference type="ARBA" id="ARBA00010923"/>
    </source>
</evidence>
<dbReference type="InterPro" id="IPR000055">
    <property type="entry name" value="Restrct_endonuc_typeI_TRD"/>
</dbReference>